<evidence type="ECO:0000313" key="1">
    <source>
        <dbReference type="EMBL" id="CAB4158938.1"/>
    </source>
</evidence>
<protein>
    <submittedName>
        <fullName evidence="1">Uncharacterized protein</fullName>
    </submittedName>
</protein>
<gene>
    <name evidence="1" type="ORF">UFOVP713_36</name>
</gene>
<dbReference type="EMBL" id="LR796676">
    <property type="protein sequence ID" value="CAB4158938.1"/>
    <property type="molecule type" value="Genomic_DNA"/>
</dbReference>
<organism evidence="1">
    <name type="scientific">uncultured Caudovirales phage</name>
    <dbReference type="NCBI Taxonomy" id="2100421"/>
    <lineage>
        <taxon>Viruses</taxon>
        <taxon>Duplodnaviria</taxon>
        <taxon>Heunggongvirae</taxon>
        <taxon>Uroviricota</taxon>
        <taxon>Caudoviricetes</taxon>
        <taxon>Peduoviridae</taxon>
        <taxon>Maltschvirus</taxon>
        <taxon>Maltschvirus maltsch</taxon>
    </lineage>
</organism>
<sequence length="40" mass="4110">MRQQANDGVPIAFNADHYALGASGLLVQTDEHGGGNAENA</sequence>
<reference evidence="1" key="1">
    <citation type="submission" date="2020-04" db="EMBL/GenBank/DDBJ databases">
        <authorList>
            <person name="Chiriac C."/>
            <person name="Salcher M."/>
            <person name="Ghai R."/>
            <person name="Kavagutti S V."/>
        </authorList>
    </citation>
    <scope>NUCLEOTIDE SEQUENCE</scope>
</reference>
<accession>A0A6J5NPK9</accession>
<proteinExistence type="predicted"/>
<name>A0A6J5NPK9_9CAUD</name>